<evidence type="ECO:0000313" key="3">
    <source>
        <dbReference type="EMBL" id="CAI2379667.1"/>
    </source>
</evidence>
<reference evidence="3" key="1">
    <citation type="submission" date="2023-07" db="EMBL/GenBank/DDBJ databases">
        <authorList>
            <consortium name="AG Swart"/>
            <person name="Singh M."/>
            <person name="Singh A."/>
            <person name="Seah K."/>
            <person name="Emmerich C."/>
        </authorList>
    </citation>
    <scope>NUCLEOTIDE SEQUENCE</scope>
    <source>
        <strain evidence="3">DP1</strain>
    </source>
</reference>
<keyword evidence="2" id="KW-0472">Membrane</keyword>
<dbReference type="PANTHER" id="PTHR31398:SF0">
    <property type="entry name" value="MEIOTIC NUCLEAR DIVISION PROTEIN 1 HOMOLOG"/>
    <property type="match status" value="1"/>
</dbReference>
<dbReference type="GO" id="GO:0007131">
    <property type="term" value="P:reciprocal meiotic recombination"/>
    <property type="evidence" value="ECO:0007669"/>
    <property type="project" value="TreeGrafter"/>
</dbReference>
<dbReference type="PANTHER" id="PTHR31398">
    <property type="entry name" value="MEIOTIC NUCLEAR DIVISION PROTEIN 1 HOMOLOG"/>
    <property type="match status" value="1"/>
</dbReference>
<feature type="transmembrane region" description="Helical" evidence="2">
    <location>
        <begin position="52"/>
        <end position="73"/>
    </location>
</feature>
<feature type="region of interest" description="Disordered" evidence="1">
    <location>
        <begin position="628"/>
        <end position="658"/>
    </location>
</feature>
<organism evidence="3 4">
    <name type="scientific">Euplotes crassus</name>
    <dbReference type="NCBI Taxonomy" id="5936"/>
    <lineage>
        <taxon>Eukaryota</taxon>
        <taxon>Sar</taxon>
        <taxon>Alveolata</taxon>
        <taxon>Ciliophora</taxon>
        <taxon>Intramacronucleata</taxon>
        <taxon>Spirotrichea</taxon>
        <taxon>Hypotrichia</taxon>
        <taxon>Euplotida</taxon>
        <taxon>Euplotidae</taxon>
        <taxon>Moneuplotes</taxon>
    </lineage>
</organism>
<evidence type="ECO:0000256" key="2">
    <source>
        <dbReference type="SAM" id="Phobius"/>
    </source>
</evidence>
<comment type="caution">
    <text evidence="3">The sequence shown here is derived from an EMBL/GenBank/DDBJ whole genome shotgun (WGS) entry which is preliminary data.</text>
</comment>
<accession>A0AAD1XWR1</accession>
<keyword evidence="2" id="KW-1133">Transmembrane helix</keyword>
<name>A0AAD1XWR1_EUPCR</name>
<gene>
    <name evidence="3" type="ORF">ECRASSUSDP1_LOCUS21080</name>
</gene>
<dbReference type="AlphaFoldDB" id="A0AAD1XWR1"/>
<keyword evidence="2" id="KW-0812">Transmembrane</keyword>
<dbReference type="GO" id="GO:0005634">
    <property type="term" value="C:nucleus"/>
    <property type="evidence" value="ECO:0007669"/>
    <property type="project" value="TreeGrafter"/>
</dbReference>
<keyword evidence="4" id="KW-1185">Reference proteome</keyword>
<proteinExistence type="predicted"/>
<evidence type="ECO:0000256" key="1">
    <source>
        <dbReference type="SAM" id="MobiDB-lite"/>
    </source>
</evidence>
<dbReference type="EMBL" id="CAMPGE010021523">
    <property type="protein sequence ID" value="CAI2379667.1"/>
    <property type="molecule type" value="Genomic_DNA"/>
</dbReference>
<evidence type="ECO:0000313" key="4">
    <source>
        <dbReference type="Proteomes" id="UP001295684"/>
    </source>
</evidence>
<dbReference type="Proteomes" id="UP001295684">
    <property type="component" value="Unassembled WGS sequence"/>
</dbReference>
<protein>
    <submittedName>
        <fullName evidence="3">Uncharacterized protein</fullName>
    </submittedName>
</protein>
<sequence length="658" mass="76321">MSRRDIYLKDDYFSYKTIPASKIFKKFFRRIDFYAKPITLRHKGEYKFYTNLGMYTSLIIIIIISLFSTYLFINMIFGSNFTVDSTIIYHTPNNYPVINLQDRQFPIGFALLDEDGNIFKDAKYFKFKMFTKLIDKNNPQLSAENEFDLTSCSNTGILGERYADYFCPVSLNHSVEGTNLNEQHTMLGFKVDQCPESGDITCEPENVIIDKLKTLRMKVVYDKATFDFGSKNNPIGRITDDSTEIGLSSMCTGTRIFLRDNVHRAARNPLLFWLEDTTKFIQIKDHHNFVEGCNRLNHLGQVQFVISDEYDQFQRSLFSLVDFLVQVGGSFNSLKAIGFLITAVFSYRMFYASLIRALFFFDTTPEEFKKQFKKAEKKARKNKNKSGSNHEAANYLSNNNNQVVAKSKFEDYTDMEKIKLCALNDSSASEYSENNDPEAGEGDDFSLDKRLGYDKIRGKMLDKLGYKTLKYDYKCKSIFKSLVFCQICRTRNYLKKNRETRKLMLYYKGMEKLDQEIDIVEIVRKFRKLDVLVKLLLKKDQQLILDLKNAIYISSEEESERYLLGYTKKKVLRKHKLLQKYIDNIKSKELTSQDEKLLNILGFKDVCAMLARPAQLAKVNSNWTDRRHPVFGLSGSPKKQRRSSQKGSDSQGKGTGKI</sequence>